<keyword evidence="2" id="KW-1185">Reference proteome</keyword>
<name>A0ABW1MXB8_9GAMM</name>
<accession>A0ABW1MXB8</accession>
<evidence type="ECO:0000313" key="1">
    <source>
        <dbReference type="EMBL" id="MFC6068674.1"/>
    </source>
</evidence>
<gene>
    <name evidence="1" type="ORF">ACFLLB_03700</name>
</gene>
<organism evidence="1 2">
    <name type="scientific">Stenotrophomonas geniculata</name>
    <dbReference type="NCBI Taxonomy" id="86188"/>
    <lineage>
        <taxon>Bacteria</taxon>
        <taxon>Pseudomonadati</taxon>
        <taxon>Pseudomonadota</taxon>
        <taxon>Gammaproteobacteria</taxon>
        <taxon>Lysobacterales</taxon>
        <taxon>Lysobacteraceae</taxon>
        <taxon>Stenotrophomonas</taxon>
    </lineage>
</organism>
<protein>
    <submittedName>
        <fullName evidence="1">Uncharacterized protein</fullName>
    </submittedName>
</protein>
<dbReference type="RefSeq" id="WP_367141441.1">
    <property type="nucleotide sequence ID" value="NZ_JBFLAA010000005.1"/>
</dbReference>
<comment type="caution">
    <text evidence="1">The sequence shown here is derived from an EMBL/GenBank/DDBJ whole genome shotgun (WGS) entry which is preliminary data.</text>
</comment>
<sequence>MSSKYTPGPWKWSGEYTHPCGKPAWTLLGRHGLYGILTCDQGSAPQDLNDEANARLIAAAPELLEALSKAVRETEQFLFDAWLVRVCPSGDVESVQRQWLASGDHRDFVDEWREQIDAIAKATGGAQ</sequence>
<dbReference type="Proteomes" id="UP001596115">
    <property type="component" value="Unassembled WGS sequence"/>
</dbReference>
<proteinExistence type="predicted"/>
<reference evidence="1 2" key="1">
    <citation type="submission" date="2024-09" db="EMBL/GenBank/DDBJ databases">
        <title>Whole genome analysis of Stenotrophomonas geniculata MK-1, and its biological control impact on peanut foliage fungus diseases.</title>
        <authorList>
            <person name="Ahsan T."/>
        </authorList>
    </citation>
    <scope>NUCLEOTIDE SEQUENCE [LARGE SCALE GENOMIC DNA]</scope>
    <source>
        <strain evidence="1 2">MK-1</strain>
    </source>
</reference>
<dbReference type="EMBL" id="JBHRFL010000003">
    <property type="protein sequence ID" value="MFC6068674.1"/>
    <property type="molecule type" value="Genomic_DNA"/>
</dbReference>
<evidence type="ECO:0000313" key="2">
    <source>
        <dbReference type="Proteomes" id="UP001596115"/>
    </source>
</evidence>